<evidence type="ECO:0000256" key="2">
    <source>
        <dbReference type="ARBA" id="ARBA00011245"/>
    </source>
</evidence>
<feature type="binding site" evidence="14">
    <location>
        <position position="28"/>
    </location>
    <ligand>
        <name>Mg(2+)</name>
        <dbReference type="ChEBI" id="CHEBI:18420"/>
    </ligand>
</feature>
<comment type="subunit">
    <text evidence="2 14">Monomer.</text>
</comment>
<keyword evidence="8 14" id="KW-0227">DNA damage</keyword>
<keyword evidence="9 14" id="KW-0460">Magnesium</keyword>
<sequence>MGSGQQSGGAGQGAKTASRPLRKILHVDMDAFYAAIEQRDDPALRGRPIAVGGGGERGVVLTASYEARPFGVRSAMPGSRARRLCADLLFVPPRFDAYRAASAQIRAVFRRYTGLVEPLSLDEAYLDVTEPLPGPMPAVEVARRIKQEIREATGLTASAGVSFNKFLAKIASDLEKPDGLTVIRPQQALAFIAGLPIERFHGIGPATAARLRARGIGSGADLQAMSREELHARFGRSGLHYWKIANALDDRPVEPDRPRKSLSVEETFPRDVTDPAILREALCAMAGELAQRLERRGFAGRTLTLKIKYADFRVRTRRLTVGERLAGAARIQALAEQLLDSPAPLEGPVRLLGIGVGNPPEAAEARQLRLDLDLQG</sequence>
<evidence type="ECO:0000256" key="12">
    <source>
        <dbReference type="ARBA" id="ARBA00025589"/>
    </source>
</evidence>
<evidence type="ECO:0000259" key="15">
    <source>
        <dbReference type="PROSITE" id="PS50173"/>
    </source>
</evidence>
<protein>
    <recommendedName>
        <fullName evidence="14">DNA polymerase IV</fullName>
        <shortName evidence="14">Pol IV</shortName>
        <ecNumber evidence="14">2.7.7.7</ecNumber>
    </recommendedName>
</protein>
<dbReference type="SUPFAM" id="SSF100879">
    <property type="entry name" value="Lesion bypass DNA polymerase (Y-family), little finger domain"/>
    <property type="match status" value="1"/>
</dbReference>
<evidence type="ECO:0000256" key="6">
    <source>
        <dbReference type="ARBA" id="ARBA00022705"/>
    </source>
</evidence>
<evidence type="ECO:0000256" key="10">
    <source>
        <dbReference type="ARBA" id="ARBA00022932"/>
    </source>
</evidence>
<evidence type="ECO:0000256" key="11">
    <source>
        <dbReference type="ARBA" id="ARBA00023204"/>
    </source>
</evidence>
<comment type="function">
    <text evidence="12 14">Poorly processive, error-prone DNA polymerase involved in untargeted mutagenesis. Copies undamaged DNA at stalled replication forks, which arise in vivo from mismatched or misaligned primer ends. These misaligned primers can be extended by PolIV. Exhibits no 3'-5' exonuclease (proofreading) activity. May be involved in translesional synthesis, in conjunction with the beta clamp from PolIII.</text>
</comment>
<evidence type="ECO:0000256" key="14">
    <source>
        <dbReference type="HAMAP-Rule" id="MF_01113"/>
    </source>
</evidence>
<dbReference type="RefSeq" id="WP_327787607.1">
    <property type="nucleotide sequence ID" value="NZ_JARGEQ010000013.1"/>
</dbReference>
<keyword evidence="14" id="KW-0963">Cytoplasm</keyword>
<keyword evidence="3 14" id="KW-0515">Mutator protein</keyword>
<dbReference type="GO" id="GO:0006261">
    <property type="term" value="P:DNA-templated DNA replication"/>
    <property type="evidence" value="ECO:0007669"/>
    <property type="project" value="UniProtKB-UniRule"/>
</dbReference>
<evidence type="ECO:0000256" key="9">
    <source>
        <dbReference type="ARBA" id="ARBA00022842"/>
    </source>
</evidence>
<dbReference type="InterPro" id="IPR017961">
    <property type="entry name" value="DNA_pol_Y-fam_little_finger"/>
</dbReference>
<evidence type="ECO:0000256" key="7">
    <source>
        <dbReference type="ARBA" id="ARBA00022723"/>
    </source>
</evidence>
<dbReference type="InterPro" id="IPR043128">
    <property type="entry name" value="Rev_trsase/Diguanyl_cyclase"/>
</dbReference>
<feature type="binding site" evidence="14">
    <location>
        <position position="122"/>
    </location>
    <ligand>
        <name>Mg(2+)</name>
        <dbReference type="ChEBI" id="CHEBI:18420"/>
    </ligand>
</feature>
<dbReference type="HAMAP" id="MF_01113">
    <property type="entry name" value="DNApol_IV"/>
    <property type="match status" value="1"/>
</dbReference>
<dbReference type="InterPro" id="IPR024728">
    <property type="entry name" value="PolY_HhH_motif"/>
</dbReference>
<dbReference type="Pfam" id="PF00817">
    <property type="entry name" value="IMS"/>
    <property type="match status" value="1"/>
</dbReference>
<dbReference type="InterPro" id="IPR036775">
    <property type="entry name" value="DNA_pol_Y-fam_lit_finger_sf"/>
</dbReference>
<dbReference type="PROSITE" id="PS50173">
    <property type="entry name" value="UMUC"/>
    <property type="match status" value="1"/>
</dbReference>
<keyword evidence="14" id="KW-0238">DNA-binding</keyword>
<keyword evidence="10 14" id="KW-0239">DNA-directed DNA polymerase</keyword>
<dbReference type="Gene3D" id="3.30.70.270">
    <property type="match status" value="1"/>
</dbReference>
<evidence type="ECO:0000256" key="5">
    <source>
        <dbReference type="ARBA" id="ARBA00022695"/>
    </source>
</evidence>
<dbReference type="GO" id="GO:0003887">
    <property type="term" value="F:DNA-directed DNA polymerase activity"/>
    <property type="evidence" value="ECO:0007669"/>
    <property type="project" value="UniProtKB-UniRule"/>
</dbReference>
<dbReference type="Pfam" id="PF11799">
    <property type="entry name" value="IMS_C"/>
    <property type="match status" value="1"/>
</dbReference>
<dbReference type="InterPro" id="IPR022880">
    <property type="entry name" value="DNApol_IV"/>
</dbReference>
<dbReference type="GO" id="GO:0006281">
    <property type="term" value="P:DNA repair"/>
    <property type="evidence" value="ECO:0007669"/>
    <property type="project" value="UniProtKB-UniRule"/>
</dbReference>
<evidence type="ECO:0000313" key="17">
    <source>
        <dbReference type="Proteomes" id="UP001301140"/>
    </source>
</evidence>
<dbReference type="Pfam" id="PF11798">
    <property type="entry name" value="IMS_HHH"/>
    <property type="match status" value="1"/>
</dbReference>
<comment type="cofactor">
    <cofactor evidence="14">
        <name>Mg(2+)</name>
        <dbReference type="ChEBI" id="CHEBI:18420"/>
    </cofactor>
    <text evidence="14">Binds 2 magnesium ions per subunit.</text>
</comment>
<dbReference type="AlphaFoldDB" id="A0AAP3XPH4"/>
<dbReference type="SUPFAM" id="SSF56672">
    <property type="entry name" value="DNA/RNA polymerases"/>
    <property type="match status" value="1"/>
</dbReference>
<comment type="subcellular location">
    <subcellularLocation>
        <location evidence="14">Cytoplasm</location>
    </subcellularLocation>
</comment>
<dbReference type="EMBL" id="JARGEQ010000013">
    <property type="protein sequence ID" value="MDF1585194.1"/>
    <property type="molecule type" value="Genomic_DNA"/>
</dbReference>
<dbReference type="NCBIfam" id="NF002677">
    <property type="entry name" value="PRK02406.1"/>
    <property type="match status" value="1"/>
</dbReference>
<keyword evidence="11 14" id="KW-0234">DNA repair</keyword>
<evidence type="ECO:0000256" key="4">
    <source>
        <dbReference type="ARBA" id="ARBA00022679"/>
    </source>
</evidence>
<dbReference type="InterPro" id="IPR043502">
    <property type="entry name" value="DNA/RNA_pol_sf"/>
</dbReference>
<dbReference type="Gene3D" id="3.40.1170.60">
    <property type="match status" value="1"/>
</dbReference>
<dbReference type="FunFam" id="3.30.1490.100:FF:000004">
    <property type="entry name" value="DNA polymerase IV"/>
    <property type="match status" value="1"/>
</dbReference>
<dbReference type="InterPro" id="IPR001126">
    <property type="entry name" value="UmuC"/>
</dbReference>
<keyword evidence="6 14" id="KW-0235">DNA replication</keyword>
<feature type="active site" evidence="14">
    <location>
        <position position="123"/>
    </location>
</feature>
<gene>
    <name evidence="14 16" type="primary">dinB</name>
    <name evidence="16" type="ORF">PZ740_02205</name>
</gene>
<feature type="site" description="Substrate discrimination" evidence="14">
    <location>
        <position position="33"/>
    </location>
</feature>
<comment type="similarity">
    <text evidence="1 14">Belongs to the DNA polymerase type-Y family.</text>
</comment>
<dbReference type="GO" id="GO:0005829">
    <property type="term" value="C:cytosol"/>
    <property type="evidence" value="ECO:0007669"/>
    <property type="project" value="TreeGrafter"/>
</dbReference>
<comment type="catalytic activity">
    <reaction evidence="13 14">
        <text>DNA(n) + a 2'-deoxyribonucleoside 5'-triphosphate = DNA(n+1) + diphosphate</text>
        <dbReference type="Rhea" id="RHEA:22508"/>
        <dbReference type="Rhea" id="RHEA-COMP:17339"/>
        <dbReference type="Rhea" id="RHEA-COMP:17340"/>
        <dbReference type="ChEBI" id="CHEBI:33019"/>
        <dbReference type="ChEBI" id="CHEBI:61560"/>
        <dbReference type="ChEBI" id="CHEBI:173112"/>
        <dbReference type="EC" id="2.7.7.7"/>
    </reaction>
</comment>
<reference evidence="16 17" key="1">
    <citation type="submission" date="2023-03" db="EMBL/GenBank/DDBJ databases">
        <title>YIM 152171 draft genome.</title>
        <authorList>
            <person name="Yang Z."/>
        </authorList>
    </citation>
    <scope>NUCLEOTIDE SEQUENCE [LARGE SCALE GENOMIC DNA]</scope>
    <source>
        <strain evidence="16 17">YIM 152171</strain>
    </source>
</reference>
<dbReference type="Proteomes" id="UP001301140">
    <property type="component" value="Unassembled WGS sequence"/>
</dbReference>
<dbReference type="CDD" id="cd03586">
    <property type="entry name" value="PolY_Pol_IV_kappa"/>
    <property type="match status" value="1"/>
</dbReference>
<evidence type="ECO:0000256" key="8">
    <source>
        <dbReference type="ARBA" id="ARBA00022763"/>
    </source>
</evidence>
<dbReference type="PANTHER" id="PTHR11076:SF33">
    <property type="entry name" value="DNA POLYMERASE KAPPA"/>
    <property type="match status" value="1"/>
</dbReference>
<evidence type="ECO:0000256" key="1">
    <source>
        <dbReference type="ARBA" id="ARBA00010945"/>
    </source>
</evidence>
<evidence type="ECO:0000313" key="16">
    <source>
        <dbReference type="EMBL" id="MDF1585194.1"/>
    </source>
</evidence>
<dbReference type="PANTHER" id="PTHR11076">
    <property type="entry name" value="DNA REPAIR POLYMERASE UMUC / TRANSFERASE FAMILY MEMBER"/>
    <property type="match status" value="1"/>
</dbReference>
<dbReference type="GO" id="GO:0042276">
    <property type="term" value="P:error-prone translesion synthesis"/>
    <property type="evidence" value="ECO:0007669"/>
    <property type="project" value="TreeGrafter"/>
</dbReference>
<accession>A0AAP3XPH4</accession>
<dbReference type="GO" id="GO:0009432">
    <property type="term" value="P:SOS response"/>
    <property type="evidence" value="ECO:0007669"/>
    <property type="project" value="TreeGrafter"/>
</dbReference>
<comment type="caution">
    <text evidence="16">The sequence shown here is derived from an EMBL/GenBank/DDBJ whole genome shotgun (WGS) entry which is preliminary data.</text>
</comment>
<dbReference type="InterPro" id="IPR050116">
    <property type="entry name" value="DNA_polymerase-Y"/>
</dbReference>
<keyword evidence="4 14" id="KW-0808">Transferase</keyword>
<name>A0AAP3XPH4_9PROT</name>
<dbReference type="EC" id="2.7.7.7" evidence="14"/>
<dbReference type="GO" id="GO:0003684">
    <property type="term" value="F:damaged DNA binding"/>
    <property type="evidence" value="ECO:0007669"/>
    <property type="project" value="InterPro"/>
</dbReference>
<evidence type="ECO:0000256" key="13">
    <source>
        <dbReference type="ARBA" id="ARBA00049244"/>
    </source>
</evidence>
<dbReference type="GO" id="GO:0000287">
    <property type="term" value="F:magnesium ion binding"/>
    <property type="evidence" value="ECO:0007669"/>
    <property type="project" value="UniProtKB-UniRule"/>
</dbReference>
<keyword evidence="7 14" id="KW-0479">Metal-binding</keyword>
<dbReference type="Gene3D" id="1.10.150.20">
    <property type="entry name" value="5' to 3' exonuclease, C-terminal subdomain"/>
    <property type="match status" value="1"/>
</dbReference>
<feature type="domain" description="UmuC" evidence="15">
    <location>
        <begin position="24"/>
        <end position="204"/>
    </location>
</feature>
<dbReference type="Gene3D" id="3.30.1490.100">
    <property type="entry name" value="DNA polymerase, Y-family, little finger domain"/>
    <property type="match status" value="1"/>
</dbReference>
<organism evidence="16 17">
    <name type="scientific">Marinimicrococcus flavescens</name>
    <dbReference type="NCBI Taxonomy" id="3031815"/>
    <lineage>
        <taxon>Bacteria</taxon>
        <taxon>Pseudomonadati</taxon>
        <taxon>Pseudomonadota</taxon>
        <taxon>Alphaproteobacteria</taxon>
        <taxon>Geminicoccales</taxon>
        <taxon>Geminicoccaceae</taxon>
        <taxon>Marinimicrococcus</taxon>
    </lineage>
</organism>
<evidence type="ECO:0000256" key="3">
    <source>
        <dbReference type="ARBA" id="ARBA00022457"/>
    </source>
</evidence>
<keyword evidence="5 14" id="KW-0548">Nucleotidyltransferase</keyword>
<proteinExistence type="inferred from homology"/>
<keyword evidence="17" id="KW-1185">Reference proteome</keyword>